<dbReference type="OrthoDB" id="468094at2"/>
<accession>A0A1T4P9X7</accession>
<evidence type="ECO:0000313" key="3">
    <source>
        <dbReference type="EMBL" id="SJZ88046.1"/>
    </source>
</evidence>
<keyword evidence="1" id="KW-0732">Signal</keyword>
<dbReference type="Gene3D" id="3.30.210.10">
    <property type="entry name" value="DNA polymerase, thumb domain"/>
    <property type="match status" value="1"/>
</dbReference>
<feature type="chain" id="PRO_5012730172" evidence="1">
    <location>
        <begin position="29"/>
        <end position="1688"/>
    </location>
</feature>
<dbReference type="Gene3D" id="2.160.20.110">
    <property type="match status" value="5"/>
</dbReference>
<keyword evidence="4" id="KW-1185">Reference proteome</keyword>
<dbReference type="Pfam" id="PF07581">
    <property type="entry name" value="Glug"/>
    <property type="match status" value="8"/>
</dbReference>
<organism evidence="3 4">
    <name type="scientific">Trichlorobacter thiogenes</name>
    <dbReference type="NCBI Taxonomy" id="115783"/>
    <lineage>
        <taxon>Bacteria</taxon>
        <taxon>Pseudomonadati</taxon>
        <taxon>Thermodesulfobacteriota</taxon>
        <taxon>Desulfuromonadia</taxon>
        <taxon>Geobacterales</taxon>
        <taxon>Geobacteraceae</taxon>
        <taxon>Trichlorobacter</taxon>
    </lineage>
</organism>
<feature type="domain" description="GLUG" evidence="2">
    <location>
        <begin position="765"/>
        <end position="788"/>
    </location>
</feature>
<dbReference type="Proteomes" id="UP000190102">
    <property type="component" value="Unassembled WGS sequence"/>
</dbReference>
<sequence length="1688" mass="169067">MKIKLQLNPIFLLLLSICLLAPLQAAWADSATVTIGTAASSNGSWSGATPDVWTPGASGVSTVAVSEIADRLANSGVIIGSGSSITVATPISWSSSNTLTLNAGTDISITAAISATSGALKLYYGSSYSLNNGAKVSLSAGPNFFTKQGSNAETSWTVITSLGSAGSTTGTDLQGISGALSGNYVLGADIDASDTTTWNSNGSGGYYGFAPIGNDSTSFSGSFNGLGHTISNLYINRSGATNLSLFGSNTGSISNVGVVGGSITGKNRVGGLAGYNTGSISNAYATANITGVYGVGGLVGFNEGGSISNAYATGSASGTNDYTGGLVGKNSGSINYAYALGSVTGTTSDTGGLVGYNSGSISNAYATGSVTGVTNVGGLVGNNASGTYSNDFWNSTTTGQAYGAGGSATPTGVTGLTSAQMQNASSFSAWGTEISSTGGSTSVWRIYNGYTYPLLRSFMPTLSVTPAFDGSGTAMTNIADVTATSYDAAKLLGSASPLTISSSNAGSYTASVNISSLYSSQQGYDISYSNRTISTPGSGAGDIIISSPITWTSGTLAINTSGTINATAAINGSGSAIFDLQSGSWSQIGSLPDFSVSDFRISGGSFIRASGGDGSSNNPYQITDIYGLQGIGSSADMLTKSYQLANDISASGTATWNSGKGFKPIGTSSLNGSGAPDPANTVAFTGNFYGQNHVIDGLTINRNNQNFVGLFGYVGSGPSFSNLGLTNLNVTGGNYYTGGLAAYSYAPLSNVYASGTVTGSGVNNSWYIGGLLGYNNGGSIDNSHFTGSLAASGGFNYYYFGGLAGYSTGAISNSYADITLSADSYTNMSVNYFGGLAGYQVGNISDSHTTITMNSFTTSGTDVGTSYLGGLAGRMDNGAISNSPVEGNIQLFHTHTNDGGNSIGGLVGEGYNISSISDSHFSGNLLGAQAIGGLIGHSSLNSATVSISNSYSTGAITGRLGSVGGLVGWQSGTGTGSISNSYSTATISSGGGYTGGLVGKGDGLSISDSYYIGTLSGGGGSNYTGGLAGYLTGSISNSHAEGAVPGGSYSGGLVGSITGAVTNSYHIGDVTSTGSTYVGGLIGYTTANVNNLYATGKVTAGSADYVGGLIGYSTGNVSNSYVTGDVIGYKQYIGGLVGMFKGTDISISDSHAIGNVKSSITVDSASASSTYVGGLVGQLYGDNTNITNSYATGNVTGGSGVGGLLGGTYWMYLDDSISQRHIVSNSYATGNVTATASHCPGCEYYGNGDAGGLVGWVDNLAIINSYATGNVSGYRYVGGLMALGQAGYYDSNTGKDLYIYGKIDNSYATGTVSAHYSSGVAGGLVGFDDLGSISNSYAVGAVSATYSGGLVGKTWLGTTISNSFWNTTTTGQSYAIGNNYGDITLTNSTGLTTAQMMTASSFSDAGWSISATGGSPAIWRIYEDKTYPLLRSFLTPMSVTANNAAKNYDATAYSGGNGVLFAPAGYNADRVAGSLTYAGSSQGATAIGSYTITPDGLFSDQLGYDISFISGVLNINGYWLTLGISGSGTVNSSNGSGLGYACNTATCSAVPFGSGDTVTLTATGSNSSFSSWSGDYVSISNPGSITMSANKAVTATFSAGAATVKIDGDNTPYYSINSALAAPTQDATIKATATGFTENVTMQNSHTLTLKGGYSDSNFSSQTGYSTINGSLTISSGTLVVDKVVVGP</sequence>
<dbReference type="InterPro" id="IPR037160">
    <property type="entry name" value="DNA_Pol_thumb_sf"/>
</dbReference>
<feature type="domain" description="GLUG" evidence="2">
    <location>
        <begin position="267"/>
        <end position="290"/>
    </location>
</feature>
<gene>
    <name evidence="3" type="ORF">SAMN02745119_01886</name>
</gene>
<feature type="domain" description="GLUG" evidence="2">
    <location>
        <begin position="348"/>
        <end position="371"/>
    </location>
</feature>
<evidence type="ECO:0000256" key="1">
    <source>
        <dbReference type="SAM" id="SignalP"/>
    </source>
</evidence>
<feature type="domain" description="GLUG" evidence="2">
    <location>
        <begin position="1169"/>
        <end position="1196"/>
    </location>
</feature>
<evidence type="ECO:0000313" key="4">
    <source>
        <dbReference type="Proteomes" id="UP000190102"/>
    </source>
</evidence>
<reference evidence="4" key="1">
    <citation type="submission" date="2017-02" db="EMBL/GenBank/DDBJ databases">
        <authorList>
            <person name="Varghese N."/>
            <person name="Submissions S."/>
        </authorList>
    </citation>
    <scope>NUCLEOTIDE SEQUENCE [LARGE SCALE GENOMIC DNA]</scope>
    <source>
        <strain evidence="4">ATCC BAA-34</strain>
    </source>
</reference>
<dbReference type="InterPro" id="IPR011493">
    <property type="entry name" value="GLUG"/>
</dbReference>
<feature type="domain" description="GLUG" evidence="2">
    <location>
        <begin position="1105"/>
        <end position="1127"/>
    </location>
</feature>
<proteinExistence type="predicted"/>
<name>A0A1T4P9X7_9BACT</name>
<dbReference type="STRING" id="115783.SAMN02745119_01886"/>
<evidence type="ECO:0000259" key="2">
    <source>
        <dbReference type="Pfam" id="PF07581"/>
    </source>
</evidence>
<feature type="signal peptide" evidence="1">
    <location>
        <begin position="1"/>
        <end position="28"/>
    </location>
</feature>
<feature type="domain" description="GLUG" evidence="2">
    <location>
        <begin position="1074"/>
        <end position="1099"/>
    </location>
</feature>
<protein>
    <submittedName>
        <fullName evidence="3">The GLUG motif-containing protein</fullName>
    </submittedName>
</protein>
<dbReference type="EMBL" id="FUWR01000009">
    <property type="protein sequence ID" value="SJZ88046.1"/>
    <property type="molecule type" value="Genomic_DNA"/>
</dbReference>
<feature type="domain" description="GLUG" evidence="2">
    <location>
        <begin position="961"/>
        <end position="988"/>
    </location>
</feature>
<feature type="domain" description="GLUG" evidence="2">
    <location>
        <begin position="292"/>
        <end position="315"/>
    </location>
</feature>
<dbReference type="RefSeq" id="WP_078790175.1">
    <property type="nucleotide sequence ID" value="NZ_FUWR01000009.1"/>
</dbReference>